<protein>
    <recommendedName>
        <fullName evidence="3">Acyl-CoA thioesterase</fullName>
    </recommendedName>
</protein>
<proteinExistence type="predicted"/>
<dbReference type="Proteomes" id="UP000887320">
    <property type="component" value="Unassembled WGS sequence"/>
</dbReference>
<accession>A0A8X8GGZ9</accession>
<evidence type="ECO:0000313" key="2">
    <source>
        <dbReference type="Proteomes" id="UP000887320"/>
    </source>
</evidence>
<dbReference type="AlphaFoldDB" id="A0A8X8GGZ9"/>
<gene>
    <name evidence="1" type="ORF">KW868_06420</name>
</gene>
<evidence type="ECO:0000313" key="1">
    <source>
        <dbReference type="EMBL" id="MCF0264105.1"/>
    </source>
</evidence>
<dbReference type="EMBL" id="JAHWXT010000001">
    <property type="protein sequence ID" value="MCF0264105.1"/>
    <property type="molecule type" value="Genomic_DNA"/>
</dbReference>
<evidence type="ECO:0008006" key="3">
    <source>
        <dbReference type="Google" id="ProtNLM"/>
    </source>
</evidence>
<sequence length="66" mass="7963">MHHRHKRKKVTLISEWSTDQDCYLIENSSLPIEMLKDSLSFSEEEILERKMQLGLVRQQRQMMRSS</sequence>
<reference evidence="1" key="1">
    <citation type="submission" date="2021-07" db="EMBL/GenBank/DDBJ databases">
        <authorList>
            <person name="Fernandez M."/>
            <person name="Pereira P."/>
            <person name="Torres Tejerizo G.A."/>
            <person name="Gonzalez P."/>
            <person name="Agostini E."/>
        </authorList>
    </citation>
    <scope>NUCLEOTIDE SEQUENCE</scope>
    <source>
        <strain evidence="1">SFC 500-1A</strain>
    </source>
</reference>
<organism evidence="1 2">
    <name type="scientific">Acinetobacter guillouiae</name>
    <name type="common">Acinetobacter genomosp. 11</name>
    <dbReference type="NCBI Taxonomy" id="106649"/>
    <lineage>
        <taxon>Bacteria</taxon>
        <taxon>Pseudomonadati</taxon>
        <taxon>Pseudomonadota</taxon>
        <taxon>Gammaproteobacteria</taxon>
        <taxon>Moraxellales</taxon>
        <taxon>Moraxellaceae</taxon>
        <taxon>Acinetobacter</taxon>
    </lineage>
</organism>
<dbReference type="RefSeq" id="WP_234622999.1">
    <property type="nucleotide sequence ID" value="NZ_JAHWXT010000001.1"/>
</dbReference>
<name>A0A8X8GGZ9_ACIGI</name>
<comment type="caution">
    <text evidence="1">The sequence shown here is derived from an EMBL/GenBank/DDBJ whole genome shotgun (WGS) entry which is preliminary data.</text>
</comment>